<reference evidence="2" key="1">
    <citation type="submission" date="2016-10" db="EMBL/GenBank/DDBJ databases">
        <title>Frankia sp. NRRL B-16386 Genome sequencing.</title>
        <authorList>
            <person name="Ghodhbane-Gtari F."/>
            <person name="Swanson E."/>
            <person name="Gueddou A."/>
            <person name="Hezbri K."/>
            <person name="Ktari K."/>
            <person name="Nouioui I."/>
            <person name="Morris K."/>
            <person name="Simpson S."/>
            <person name="Abebe-Akele F."/>
            <person name="Thomas K."/>
            <person name="Gtari M."/>
            <person name="Tisa L.S."/>
        </authorList>
    </citation>
    <scope>NUCLEOTIDE SEQUENCE [LARGE SCALE GENOMIC DNA]</scope>
    <source>
        <strain evidence="2">NRRL B-16386</strain>
    </source>
</reference>
<keyword evidence="2" id="KW-1185">Reference proteome</keyword>
<dbReference type="Proteomes" id="UP000188929">
    <property type="component" value="Unassembled WGS sequence"/>
</dbReference>
<name>A0A1V2I421_9ACTN</name>
<proteinExistence type="predicted"/>
<gene>
    <name evidence="1" type="ORF">BL253_28415</name>
</gene>
<dbReference type="EMBL" id="MOMC01000063">
    <property type="protein sequence ID" value="ONH25110.1"/>
    <property type="molecule type" value="Genomic_DNA"/>
</dbReference>
<dbReference type="AlphaFoldDB" id="A0A1V2I421"/>
<evidence type="ECO:0008006" key="3">
    <source>
        <dbReference type="Google" id="ProtNLM"/>
    </source>
</evidence>
<sequence length="80" mass="8632">MSADRRIEDLLRDVAQQVLGALVRRHGQFDACEDAVQEALLAGTGAPGRARLLLGLGVRLIAAALSVEEPRRRVAICPCR</sequence>
<evidence type="ECO:0000313" key="2">
    <source>
        <dbReference type="Proteomes" id="UP000188929"/>
    </source>
</evidence>
<protein>
    <recommendedName>
        <fullName evidence="3">RNA polymerase sigma-70 region 2 domain-containing protein</fullName>
    </recommendedName>
</protein>
<evidence type="ECO:0000313" key="1">
    <source>
        <dbReference type="EMBL" id="ONH25110.1"/>
    </source>
</evidence>
<organism evidence="1 2">
    <name type="scientific">Pseudofrankia asymbiotica</name>
    <dbReference type="NCBI Taxonomy" id="1834516"/>
    <lineage>
        <taxon>Bacteria</taxon>
        <taxon>Bacillati</taxon>
        <taxon>Actinomycetota</taxon>
        <taxon>Actinomycetes</taxon>
        <taxon>Frankiales</taxon>
        <taxon>Frankiaceae</taxon>
        <taxon>Pseudofrankia</taxon>
    </lineage>
</organism>
<dbReference type="STRING" id="1834516.BL253_28415"/>
<accession>A0A1V2I421</accession>
<comment type="caution">
    <text evidence="1">The sequence shown here is derived from an EMBL/GenBank/DDBJ whole genome shotgun (WGS) entry which is preliminary data.</text>
</comment>